<feature type="domain" description="tRNA(Ile)-lysidine synthase substrate-binding" evidence="9">
    <location>
        <begin position="252"/>
        <end position="318"/>
    </location>
</feature>
<gene>
    <name evidence="7" type="primary">tilS</name>
    <name evidence="10" type="ORF">SAMN02745117_00976</name>
</gene>
<proteinExistence type="inferred from homology"/>
<dbReference type="Proteomes" id="UP000184327">
    <property type="component" value="Unassembled WGS sequence"/>
</dbReference>
<feature type="binding site" evidence="7">
    <location>
        <begin position="26"/>
        <end position="31"/>
    </location>
    <ligand>
        <name>ATP</name>
        <dbReference type="ChEBI" id="CHEBI:30616"/>
    </ligand>
</feature>
<dbReference type="GO" id="GO:0032267">
    <property type="term" value="F:tRNA(Ile)-lysidine synthase activity"/>
    <property type="evidence" value="ECO:0007669"/>
    <property type="project" value="UniProtKB-EC"/>
</dbReference>
<dbReference type="SUPFAM" id="SSF82829">
    <property type="entry name" value="MesJ substrate recognition domain-like"/>
    <property type="match status" value="1"/>
</dbReference>
<name>A0A1M4X2V6_9BURK</name>
<organism evidence="10 11">
    <name type="scientific">Lampropedia hyalina DSM 16112</name>
    <dbReference type="NCBI Taxonomy" id="1122156"/>
    <lineage>
        <taxon>Bacteria</taxon>
        <taxon>Pseudomonadati</taxon>
        <taxon>Pseudomonadota</taxon>
        <taxon>Betaproteobacteria</taxon>
        <taxon>Burkholderiales</taxon>
        <taxon>Comamonadaceae</taxon>
        <taxon>Lampropedia</taxon>
    </lineage>
</organism>
<dbReference type="SUPFAM" id="SSF52402">
    <property type="entry name" value="Adenine nucleotide alpha hydrolases-like"/>
    <property type="match status" value="1"/>
</dbReference>
<dbReference type="InterPro" id="IPR012795">
    <property type="entry name" value="tRNA_Ile_lys_synt_N"/>
</dbReference>
<dbReference type="NCBIfam" id="TIGR02432">
    <property type="entry name" value="lysidine_TilS_N"/>
    <property type="match status" value="1"/>
</dbReference>
<evidence type="ECO:0000256" key="7">
    <source>
        <dbReference type="HAMAP-Rule" id="MF_01161"/>
    </source>
</evidence>
<dbReference type="Pfam" id="PF09179">
    <property type="entry name" value="TilS"/>
    <property type="match status" value="1"/>
</dbReference>
<comment type="function">
    <text evidence="7">Ligates lysine onto the cytidine present at position 34 of the AUA codon-specific tRNA(Ile) that contains the anticodon CAU, in an ATP-dependent manner. Cytidine is converted to lysidine, thus changing the amino acid specificity of the tRNA from methionine to isoleucine.</text>
</comment>
<dbReference type="Pfam" id="PF01171">
    <property type="entry name" value="ATP_bind_3"/>
    <property type="match status" value="1"/>
</dbReference>
<dbReference type="OrthoDB" id="9807403at2"/>
<dbReference type="PANTHER" id="PTHR43033">
    <property type="entry name" value="TRNA(ILE)-LYSIDINE SYNTHASE-RELATED"/>
    <property type="match status" value="1"/>
</dbReference>
<evidence type="ECO:0000256" key="6">
    <source>
        <dbReference type="ARBA" id="ARBA00048539"/>
    </source>
</evidence>
<evidence type="ECO:0000259" key="8">
    <source>
        <dbReference type="Pfam" id="PF01171"/>
    </source>
</evidence>
<dbReference type="GO" id="GO:0006400">
    <property type="term" value="P:tRNA modification"/>
    <property type="evidence" value="ECO:0007669"/>
    <property type="project" value="UniProtKB-UniRule"/>
</dbReference>
<dbReference type="InterPro" id="IPR014729">
    <property type="entry name" value="Rossmann-like_a/b/a_fold"/>
</dbReference>
<dbReference type="PANTHER" id="PTHR43033:SF1">
    <property type="entry name" value="TRNA(ILE)-LYSIDINE SYNTHASE-RELATED"/>
    <property type="match status" value="1"/>
</dbReference>
<dbReference type="AlphaFoldDB" id="A0A1M4X2V6"/>
<comment type="subcellular location">
    <subcellularLocation>
        <location evidence="7">Cytoplasm</location>
    </subcellularLocation>
</comment>
<dbReference type="Gene3D" id="3.40.50.620">
    <property type="entry name" value="HUPs"/>
    <property type="match status" value="1"/>
</dbReference>
<dbReference type="HAMAP" id="MF_01161">
    <property type="entry name" value="tRNA_Ile_lys_synt"/>
    <property type="match status" value="1"/>
</dbReference>
<comment type="catalytic activity">
    <reaction evidence="6 7">
        <text>cytidine(34) in tRNA(Ile2) + L-lysine + ATP = lysidine(34) in tRNA(Ile2) + AMP + diphosphate + H(+)</text>
        <dbReference type="Rhea" id="RHEA:43744"/>
        <dbReference type="Rhea" id="RHEA-COMP:10625"/>
        <dbReference type="Rhea" id="RHEA-COMP:10670"/>
        <dbReference type="ChEBI" id="CHEBI:15378"/>
        <dbReference type="ChEBI" id="CHEBI:30616"/>
        <dbReference type="ChEBI" id="CHEBI:32551"/>
        <dbReference type="ChEBI" id="CHEBI:33019"/>
        <dbReference type="ChEBI" id="CHEBI:82748"/>
        <dbReference type="ChEBI" id="CHEBI:83665"/>
        <dbReference type="ChEBI" id="CHEBI:456215"/>
        <dbReference type="EC" id="6.3.4.19"/>
    </reaction>
</comment>
<feature type="domain" description="tRNA(Ile)-lysidine/2-thiocytidine synthase N-terminal" evidence="8">
    <location>
        <begin position="22"/>
        <end position="206"/>
    </location>
</feature>
<evidence type="ECO:0000313" key="10">
    <source>
        <dbReference type="EMBL" id="SHE87727.1"/>
    </source>
</evidence>
<reference evidence="10 11" key="1">
    <citation type="submission" date="2016-11" db="EMBL/GenBank/DDBJ databases">
        <authorList>
            <person name="Jaros S."/>
            <person name="Januszkiewicz K."/>
            <person name="Wedrychowicz H."/>
        </authorList>
    </citation>
    <scope>NUCLEOTIDE SEQUENCE [LARGE SCALE GENOMIC DNA]</scope>
    <source>
        <strain evidence="10 11">DSM 16112</strain>
    </source>
</reference>
<evidence type="ECO:0000256" key="3">
    <source>
        <dbReference type="ARBA" id="ARBA00022694"/>
    </source>
</evidence>
<sequence>MSTLPRALNEALHGLAPHLPLAVAFSGGADSTALLLACWQRWPQQVAAIHVNHGLQEAAAGFEAFARQFCTARGIPLHIEYPHARHASGESPEDAARKARYAALARGVQALNQAQTLPQPIASIALAQHADDQVETLLLALSRGAGLPGLAAMPRQWERNGLLWLRPWLTVPGPQLRHWLQQQGQNWVEDPSNLDLHYTRNRIRHRIVPVLEQAFPAFRQTLARSSAHAQQAQQILEEVAQADLAVVGVPPSIRALQALSAPRQANVLRHWLKQHHGIAAQHRQMQELQRQIMACTTRGHQIHLKIANGHVQRHNAWLHWLTSSPA</sequence>
<dbReference type="InterPro" id="IPR011063">
    <property type="entry name" value="TilS/TtcA_N"/>
</dbReference>
<evidence type="ECO:0000256" key="4">
    <source>
        <dbReference type="ARBA" id="ARBA00022741"/>
    </source>
</evidence>
<evidence type="ECO:0000256" key="1">
    <source>
        <dbReference type="ARBA" id="ARBA00022490"/>
    </source>
</evidence>
<comment type="similarity">
    <text evidence="7">Belongs to the tRNA(Ile)-lysidine synthase family.</text>
</comment>
<evidence type="ECO:0000259" key="9">
    <source>
        <dbReference type="Pfam" id="PF09179"/>
    </source>
</evidence>
<dbReference type="Gene3D" id="1.20.59.20">
    <property type="match status" value="1"/>
</dbReference>
<dbReference type="GO" id="GO:0005737">
    <property type="term" value="C:cytoplasm"/>
    <property type="evidence" value="ECO:0007669"/>
    <property type="project" value="UniProtKB-SubCell"/>
</dbReference>
<dbReference type="GO" id="GO:0005524">
    <property type="term" value="F:ATP binding"/>
    <property type="evidence" value="ECO:0007669"/>
    <property type="project" value="UniProtKB-UniRule"/>
</dbReference>
<keyword evidence="2 7" id="KW-0436">Ligase</keyword>
<dbReference type="CDD" id="cd01992">
    <property type="entry name" value="TilS_N"/>
    <property type="match status" value="1"/>
</dbReference>
<keyword evidence="4 7" id="KW-0547">Nucleotide-binding</keyword>
<dbReference type="InterPro" id="IPR012094">
    <property type="entry name" value="tRNA_Ile_lys_synt"/>
</dbReference>
<accession>A0A1M4X2V6</accession>
<evidence type="ECO:0000256" key="5">
    <source>
        <dbReference type="ARBA" id="ARBA00022840"/>
    </source>
</evidence>
<keyword evidence="1 7" id="KW-0963">Cytoplasm</keyword>
<dbReference type="EC" id="6.3.4.19" evidence="7"/>
<comment type="domain">
    <text evidence="7">The N-terminal region contains the highly conserved SGGXDS motif, predicted to be a P-loop motif involved in ATP binding.</text>
</comment>
<evidence type="ECO:0000313" key="11">
    <source>
        <dbReference type="Proteomes" id="UP000184327"/>
    </source>
</evidence>
<protein>
    <recommendedName>
        <fullName evidence="7">tRNA(Ile)-lysidine synthase</fullName>
        <ecNumber evidence="7">6.3.4.19</ecNumber>
    </recommendedName>
    <alternativeName>
        <fullName evidence="7">tRNA(Ile)-2-lysyl-cytidine synthase</fullName>
    </alternativeName>
    <alternativeName>
        <fullName evidence="7">tRNA(Ile)-lysidine synthetase</fullName>
    </alternativeName>
</protein>
<keyword evidence="11" id="KW-1185">Reference proteome</keyword>
<dbReference type="STRING" id="1122156.SAMN02745117_00976"/>
<evidence type="ECO:0000256" key="2">
    <source>
        <dbReference type="ARBA" id="ARBA00022598"/>
    </source>
</evidence>
<dbReference type="InterPro" id="IPR015262">
    <property type="entry name" value="tRNA_Ile_lys_synt_subst-bd"/>
</dbReference>
<dbReference type="EMBL" id="FQUZ01000008">
    <property type="protein sequence ID" value="SHE87727.1"/>
    <property type="molecule type" value="Genomic_DNA"/>
</dbReference>
<keyword evidence="3 7" id="KW-0819">tRNA processing</keyword>
<keyword evidence="5 7" id="KW-0067">ATP-binding</keyword>